<keyword evidence="11" id="KW-1185">Reference proteome</keyword>
<dbReference type="GO" id="GO:0005886">
    <property type="term" value="C:plasma membrane"/>
    <property type="evidence" value="ECO:0007669"/>
    <property type="project" value="UniProtKB-SubCell"/>
</dbReference>
<feature type="transmembrane region" description="Helical" evidence="7">
    <location>
        <begin position="194"/>
        <end position="215"/>
    </location>
</feature>
<evidence type="ECO:0000256" key="8">
    <source>
        <dbReference type="SAM" id="MobiDB-lite"/>
    </source>
</evidence>
<evidence type="ECO:0000256" key="3">
    <source>
        <dbReference type="ARBA" id="ARBA00022475"/>
    </source>
</evidence>
<sequence length="334" mass="36034">MTSPAATATGRAAPPRERTAPGTASSAPRSRRRARQRMSSAERRRLRTGLLFVSPWIVGVLAFVIYPLVYSFVISLTRYSGMQTPTFVGFQNYVAAFTDPLVRTSTGNTLFYAGLAVPVGLVVAVVLALCMNRNVREVAVYRAALYVPSLVPAFALAFIFAVFVNPQFGLVSRLLALTGRQNVDLLQDPTTAKIVIVTMAQLGAGNAALIFLAGLRNIPTTLYEAARVDGAGRWKQLTSITLPLLSPAILFNLITGISGALQVFTEAYVLTNGKGDPDNGTLFYMLYLYKNAFSYASLGYACALAVLLFVAGMILSLLVYVLSRRLVHYDVAAG</sequence>
<feature type="transmembrane region" description="Helical" evidence="7">
    <location>
        <begin position="143"/>
        <end position="164"/>
    </location>
</feature>
<protein>
    <submittedName>
        <fullName evidence="10">Multiple sugar transport system permease protein</fullName>
    </submittedName>
</protein>
<feature type="domain" description="ABC transmembrane type-1" evidence="9">
    <location>
        <begin position="106"/>
        <end position="319"/>
    </location>
</feature>
<feature type="transmembrane region" description="Helical" evidence="7">
    <location>
        <begin position="50"/>
        <end position="73"/>
    </location>
</feature>
<keyword evidence="10" id="KW-0762">Sugar transport</keyword>
<feature type="transmembrane region" description="Helical" evidence="7">
    <location>
        <begin position="298"/>
        <end position="322"/>
    </location>
</feature>
<dbReference type="InterPro" id="IPR051393">
    <property type="entry name" value="ABC_transporter_permease"/>
</dbReference>
<dbReference type="InterPro" id="IPR035906">
    <property type="entry name" value="MetI-like_sf"/>
</dbReference>
<name>A0A1H9IBQ0_9ACTN</name>
<dbReference type="Proteomes" id="UP000198504">
    <property type="component" value="Unassembled WGS sequence"/>
</dbReference>
<evidence type="ECO:0000313" key="11">
    <source>
        <dbReference type="Proteomes" id="UP000198504"/>
    </source>
</evidence>
<evidence type="ECO:0000256" key="6">
    <source>
        <dbReference type="ARBA" id="ARBA00023136"/>
    </source>
</evidence>
<gene>
    <name evidence="10" type="ORF">SAMN05421756_105174</name>
</gene>
<dbReference type="SUPFAM" id="SSF161098">
    <property type="entry name" value="MetI-like"/>
    <property type="match status" value="1"/>
</dbReference>
<evidence type="ECO:0000256" key="5">
    <source>
        <dbReference type="ARBA" id="ARBA00022989"/>
    </source>
</evidence>
<keyword evidence="5 7" id="KW-1133">Transmembrane helix</keyword>
<keyword evidence="2 7" id="KW-0813">Transport</keyword>
<reference evidence="11" key="1">
    <citation type="submission" date="2016-10" db="EMBL/GenBank/DDBJ databases">
        <authorList>
            <person name="Varghese N."/>
            <person name="Submissions S."/>
        </authorList>
    </citation>
    <scope>NUCLEOTIDE SEQUENCE [LARGE SCALE GENOMIC DNA]</scope>
    <source>
        <strain evidence="11">CGMCC 4.6856</strain>
    </source>
</reference>
<keyword evidence="6 7" id="KW-0472">Membrane</keyword>
<dbReference type="STRING" id="1036181.SAMN05421756_105174"/>
<feature type="region of interest" description="Disordered" evidence="8">
    <location>
        <begin position="1"/>
        <end position="41"/>
    </location>
</feature>
<evidence type="ECO:0000256" key="7">
    <source>
        <dbReference type="RuleBase" id="RU363032"/>
    </source>
</evidence>
<keyword evidence="3" id="KW-1003">Cell membrane</keyword>
<dbReference type="Gene3D" id="1.10.3720.10">
    <property type="entry name" value="MetI-like"/>
    <property type="match status" value="1"/>
</dbReference>
<dbReference type="PANTHER" id="PTHR30193:SF1">
    <property type="entry name" value="ABC TRANSPORTER PERMEASE PROTEIN YESP-RELATED"/>
    <property type="match status" value="1"/>
</dbReference>
<comment type="similarity">
    <text evidence="7">Belongs to the binding-protein-dependent transport system permease family.</text>
</comment>
<evidence type="ECO:0000313" key="10">
    <source>
        <dbReference type="EMBL" id="SEQ71999.1"/>
    </source>
</evidence>
<feature type="compositionally biased region" description="Low complexity" evidence="8">
    <location>
        <begin position="1"/>
        <end position="13"/>
    </location>
</feature>
<dbReference type="EMBL" id="FOFA01000005">
    <property type="protein sequence ID" value="SEQ71999.1"/>
    <property type="molecule type" value="Genomic_DNA"/>
</dbReference>
<dbReference type="OrthoDB" id="9804439at2"/>
<evidence type="ECO:0000256" key="4">
    <source>
        <dbReference type="ARBA" id="ARBA00022692"/>
    </source>
</evidence>
<dbReference type="GO" id="GO:0055085">
    <property type="term" value="P:transmembrane transport"/>
    <property type="evidence" value="ECO:0007669"/>
    <property type="project" value="InterPro"/>
</dbReference>
<feature type="transmembrane region" description="Helical" evidence="7">
    <location>
        <begin position="110"/>
        <end position="131"/>
    </location>
</feature>
<evidence type="ECO:0000256" key="1">
    <source>
        <dbReference type="ARBA" id="ARBA00004651"/>
    </source>
</evidence>
<proteinExistence type="inferred from homology"/>
<dbReference type="PANTHER" id="PTHR30193">
    <property type="entry name" value="ABC TRANSPORTER PERMEASE PROTEIN"/>
    <property type="match status" value="1"/>
</dbReference>
<evidence type="ECO:0000259" key="9">
    <source>
        <dbReference type="PROSITE" id="PS50928"/>
    </source>
</evidence>
<feature type="transmembrane region" description="Helical" evidence="7">
    <location>
        <begin position="242"/>
        <end position="264"/>
    </location>
</feature>
<keyword evidence="4 7" id="KW-0812">Transmembrane</keyword>
<evidence type="ECO:0000256" key="2">
    <source>
        <dbReference type="ARBA" id="ARBA00022448"/>
    </source>
</evidence>
<dbReference type="CDD" id="cd06261">
    <property type="entry name" value="TM_PBP2"/>
    <property type="match status" value="1"/>
</dbReference>
<accession>A0A1H9IBQ0</accession>
<dbReference type="PROSITE" id="PS50928">
    <property type="entry name" value="ABC_TM1"/>
    <property type="match status" value="1"/>
</dbReference>
<dbReference type="Pfam" id="PF00528">
    <property type="entry name" value="BPD_transp_1"/>
    <property type="match status" value="1"/>
</dbReference>
<dbReference type="AlphaFoldDB" id="A0A1H9IBQ0"/>
<organism evidence="10 11">
    <name type="scientific">Microlunatus flavus</name>
    <dbReference type="NCBI Taxonomy" id="1036181"/>
    <lineage>
        <taxon>Bacteria</taxon>
        <taxon>Bacillati</taxon>
        <taxon>Actinomycetota</taxon>
        <taxon>Actinomycetes</taxon>
        <taxon>Propionibacteriales</taxon>
        <taxon>Propionibacteriaceae</taxon>
        <taxon>Microlunatus</taxon>
    </lineage>
</organism>
<comment type="subcellular location">
    <subcellularLocation>
        <location evidence="1 7">Cell membrane</location>
        <topology evidence="1 7">Multi-pass membrane protein</topology>
    </subcellularLocation>
</comment>
<dbReference type="InterPro" id="IPR000515">
    <property type="entry name" value="MetI-like"/>
</dbReference>
<dbReference type="SUPFAM" id="SSF160964">
    <property type="entry name" value="MalF N-terminal region-like"/>
    <property type="match status" value="1"/>
</dbReference>